<name>A0AA38G876_TAXCH</name>
<dbReference type="SUPFAM" id="SSF81383">
    <property type="entry name" value="F-box domain"/>
    <property type="match status" value="1"/>
</dbReference>
<dbReference type="InterPro" id="IPR036047">
    <property type="entry name" value="F-box-like_dom_sf"/>
</dbReference>
<sequence length="359" mass="40639">MAALISGEVASLSSDLVYEILSRLDGTTLASAACACVDFCSITREEGIWENVCCSLWPSIADEEMKSMILSLGGFRKFYADCFPLITNEEKVSAAQWDSDLEELNVWSDYSDDEDEELEGGLPSDFVSIVDVRCKDKVIYSKVLLGIPDADDFHGWFSRCPFRIDLLKFSDEDDDPESEVTLSIADGLPQLTSIERERKDGKFWRELQDSIRLSWILVNKRLKQAVNLASWSPLGGQRHWPTDNDFLIRFGSILPAHDILPCKVVQCIIVLKCSVSHIGVEENAQTTLKITELSMQLEDLRHAHLNGKNSLLVLKRAMSCRRSRNYSGVLESCHQYSKAQSELKEEKMRNEDRVDRLCI</sequence>
<dbReference type="Proteomes" id="UP000824469">
    <property type="component" value="Unassembled WGS sequence"/>
</dbReference>
<protein>
    <recommendedName>
        <fullName evidence="3">F-box protein</fullName>
    </recommendedName>
</protein>
<evidence type="ECO:0000313" key="2">
    <source>
        <dbReference type="Proteomes" id="UP000824469"/>
    </source>
</evidence>
<dbReference type="InterPro" id="IPR045283">
    <property type="entry name" value="AT3G44326-like"/>
</dbReference>
<proteinExistence type="predicted"/>
<dbReference type="Gene3D" id="1.20.1280.50">
    <property type="match status" value="1"/>
</dbReference>
<comment type="caution">
    <text evidence="1">The sequence shown here is derived from an EMBL/GenBank/DDBJ whole genome shotgun (WGS) entry which is preliminary data.</text>
</comment>
<dbReference type="PANTHER" id="PTHR33736:SF12">
    <property type="entry name" value="F-BOX DOMAIN-CONTAINING PROTEIN"/>
    <property type="match status" value="1"/>
</dbReference>
<dbReference type="AlphaFoldDB" id="A0AA38G876"/>
<reference evidence="1 2" key="1">
    <citation type="journal article" date="2021" name="Nat. Plants">
        <title>The Taxus genome provides insights into paclitaxel biosynthesis.</title>
        <authorList>
            <person name="Xiong X."/>
            <person name="Gou J."/>
            <person name="Liao Q."/>
            <person name="Li Y."/>
            <person name="Zhou Q."/>
            <person name="Bi G."/>
            <person name="Li C."/>
            <person name="Du R."/>
            <person name="Wang X."/>
            <person name="Sun T."/>
            <person name="Guo L."/>
            <person name="Liang H."/>
            <person name="Lu P."/>
            <person name="Wu Y."/>
            <person name="Zhang Z."/>
            <person name="Ro D.K."/>
            <person name="Shang Y."/>
            <person name="Huang S."/>
            <person name="Yan J."/>
        </authorList>
    </citation>
    <scope>NUCLEOTIDE SEQUENCE [LARGE SCALE GENOMIC DNA]</scope>
    <source>
        <strain evidence="1">Ta-2019</strain>
    </source>
</reference>
<evidence type="ECO:0000313" key="1">
    <source>
        <dbReference type="EMBL" id="KAH9316154.1"/>
    </source>
</evidence>
<feature type="non-terminal residue" evidence="1">
    <location>
        <position position="359"/>
    </location>
</feature>
<accession>A0AA38G876</accession>
<gene>
    <name evidence="1" type="ORF">KI387_024781</name>
</gene>
<dbReference type="PANTHER" id="PTHR33736">
    <property type="entry name" value="F-BOX PROTEIN-RELATED"/>
    <property type="match status" value="1"/>
</dbReference>
<dbReference type="OMA" id="ESCHMYS"/>
<keyword evidence="2" id="KW-1185">Reference proteome</keyword>
<organism evidence="1 2">
    <name type="scientific">Taxus chinensis</name>
    <name type="common">Chinese yew</name>
    <name type="synonym">Taxus wallichiana var. chinensis</name>
    <dbReference type="NCBI Taxonomy" id="29808"/>
    <lineage>
        <taxon>Eukaryota</taxon>
        <taxon>Viridiplantae</taxon>
        <taxon>Streptophyta</taxon>
        <taxon>Embryophyta</taxon>
        <taxon>Tracheophyta</taxon>
        <taxon>Spermatophyta</taxon>
        <taxon>Pinopsida</taxon>
        <taxon>Pinidae</taxon>
        <taxon>Conifers II</taxon>
        <taxon>Cupressales</taxon>
        <taxon>Taxaceae</taxon>
        <taxon>Taxus</taxon>
    </lineage>
</organism>
<evidence type="ECO:0008006" key="3">
    <source>
        <dbReference type="Google" id="ProtNLM"/>
    </source>
</evidence>
<dbReference type="EMBL" id="JAHRHJ020000005">
    <property type="protein sequence ID" value="KAH9316154.1"/>
    <property type="molecule type" value="Genomic_DNA"/>
</dbReference>